<keyword evidence="1" id="KW-0812">Transmembrane</keyword>
<evidence type="ECO:0000313" key="4">
    <source>
        <dbReference type="Proteomes" id="UP000283585"/>
    </source>
</evidence>
<evidence type="ECO:0000313" key="5">
    <source>
        <dbReference type="Proteomes" id="UP000285839"/>
    </source>
</evidence>
<comment type="caution">
    <text evidence="2">The sequence shown here is derived from an EMBL/GenBank/DDBJ whole genome shotgun (WGS) entry which is preliminary data.</text>
</comment>
<reference evidence="4 5" key="1">
    <citation type="submission" date="2018-08" db="EMBL/GenBank/DDBJ databases">
        <title>A genome reference for cultivated species of the human gut microbiota.</title>
        <authorList>
            <person name="Zou Y."/>
            <person name="Xue W."/>
            <person name="Luo G."/>
        </authorList>
    </citation>
    <scope>NUCLEOTIDE SEQUENCE [LARGE SCALE GENOMIC DNA]</scope>
    <source>
        <strain evidence="3 5">AF25-21</strain>
        <strain evidence="2 4">AF29-2BH</strain>
    </source>
</reference>
<organism evidence="2 4">
    <name type="scientific">Blautia obeum</name>
    <dbReference type="NCBI Taxonomy" id="40520"/>
    <lineage>
        <taxon>Bacteria</taxon>
        <taxon>Bacillati</taxon>
        <taxon>Bacillota</taxon>
        <taxon>Clostridia</taxon>
        <taxon>Lachnospirales</taxon>
        <taxon>Lachnospiraceae</taxon>
        <taxon>Blautia</taxon>
    </lineage>
</organism>
<feature type="transmembrane region" description="Helical" evidence="1">
    <location>
        <begin position="40"/>
        <end position="59"/>
    </location>
</feature>
<feature type="transmembrane region" description="Helical" evidence="1">
    <location>
        <begin position="7"/>
        <end position="28"/>
    </location>
</feature>
<dbReference type="EMBL" id="QRUH01000002">
    <property type="protein sequence ID" value="RGR50679.1"/>
    <property type="molecule type" value="Genomic_DNA"/>
</dbReference>
<evidence type="ECO:0000256" key="1">
    <source>
        <dbReference type="SAM" id="Phobius"/>
    </source>
</evidence>
<name>A0A411ZT13_9FIRM</name>
<dbReference type="Proteomes" id="UP000283585">
    <property type="component" value="Unassembled WGS sequence"/>
</dbReference>
<evidence type="ECO:0000313" key="2">
    <source>
        <dbReference type="EMBL" id="RGQ05956.1"/>
    </source>
</evidence>
<dbReference type="EMBL" id="QRSS01000005">
    <property type="protein sequence ID" value="RGQ05956.1"/>
    <property type="molecule type" value="Genomic_DNA"/>
</dbReference>
<keyword evidence="1" id="KW-0472">Membrane</keyword>
<evidence type="ECO:0000313" key="3">
    <source>
        <dbReference type="EMBL" id="RGR50679.1"/>
    </source>
</evidence>
<dbReference type="AlphaFoldDB" id="A0A411ZT13"/>
<gene>
    <name evidence="3" type="ORF">DWY46_04645</name>
    <name evidence="2" type="ORF">DWZ12_05670</name>
</gene>
<protein>
    <submittedName>
        <fullName evidence="2">Uncharacterized protein</fullName>
    </submittedName>
</protein>
<accession>A0A411ZT13</accession>
<keyword evidence="1" id="KW-1133">Transmembrane helix</keyword>
<proteinExistence type="predicted"/>
<sequence>MTISNLCVGFVVFIGLLVITGILGWLFMWVNDEESSCMIFFAWFISTIGLAICLTYILVTKGFI</sequence>
<dbReference type="Proteomes" id="UP000285839">
    <property type="component" value="Unassembled WGS sequence"/>
</dbReference>